<dbReference type="PIRSF" id="PIRSF032079">
    <property type="entry name" value="UCP032079"/>
    <property type="match status" value="1"/>
</dbReference>
<evidence type="ECO:0000256" key="2">
    <source>
        <dbReference type="ARBA" id="ARBA00006436"/>
    </source>
</evidence>
<accession>A0A0A0DAZ9</accession>
<comment type="similarity">
    <text evidence="1">Belongs to the CBP3 family.</text>
</comment>
<organism evidence="4 5">
    <name type="scientific">Inquilinus limosus MP06</name>
    <dbReference type="NCBI Taxonomy" id="1398085"/>
    <lineage>
        <taxon>Bacteria</taxon>
        <taxon>Pseudomonadati</taxon>
        <taxon>Pseudomonadota</taxon>
        <taxon>Alphaproteobacteria</taxon>
        <taxon>Rhodospirillales</taxon>
        <taxon>Rhodospirillaceae</taxon>
        <taxon>Inquilinus</taxon>
    </lineage>
</organism>
<dbReference type="EMBL" id="JANX01000049">
    <property type="protein sequence ID" value="KGM35088.1"/>
    <property type="molecule type" value="Genomic_DNA"/>
</dbReference>
<dbReference type="RefSeq" id="WP_034833255.1">
    <property type="nucleotide sequence ID" value="NZ_JANX01000049.1"/>
</dbReference>
<comment type="caution">
    <text evidence="4">The sequence shown here is derived from an EMBL/GenBank/DDBJ whole genome shotgun (WGS) entry which is preliminary data.</text>
</comment>
<gene>
    <name evidence="4" type="ORF">P409_06540</name>
</gene>
<dbReference type="Pfam" id="PF03981">
    <property type="entry name" value="Ubiq_cyt_C_chap"/>
    <property type="match status" value="1"/>
</dbReference>
<protein>
    <recommendedName>
        <fullName evidence="3">Ubiquinol-cytochrome c chaperone domain-containing protein</fullName>
    </recommendedName>
</protein>
<evidence type="ECO:0000313" key="4">
    <source>
        <dbReference type="EMBL" id="KGM35088.1"/>
    </source>
</evidence>
<comment type="similarity">
    <text evidence="2">Belongs to the UPF0174 family.</text>
</comment>
<dbReference type="InterPro" id="IPR007129">
    <property type="entry name" value="Ubiqinol_cyt_c_chaperone_CPB3"/>
</dbReference>
<sequence>MLSKLFTRHRRERQAAELYVKLVEQARSPAFYTACGVPDTLDGRFEAVALHAFLVLHRLKREAPPAPDFAQALFDHMVSDMDLSLREIGVTDFSIGKKVKAMGRGFYGRVVAYDHGLAADDPEELEAALRRNLYGTVEPGAGQVRAVAAYLRREVAGLAAQPVAAFLAGDVRFGPAPDMVEAA</sequence>
<feature type="domain" description="Ubiquinol-cytochrome c chaperone" evidence="3">
    <location>
        <begin position="34"/>
        <end position="173"/>
    </location>
</feature>
<dbReference type="PANTHER" id="PTHR12184">
    <property type="entry name" value="UBIQUINOL-CYTOCHROME C REDUCTASE COMPLEX ASSEMBLY FACTOR 1 FAMILY MEMBER"/>
    <property type="match status" value="1"/>
</dbReference>
<dbReference type="PANTHER" id="PTHR12184:SF1">
    <property type="entry name" value="UBIQUINOL-CYTOCHROME-C REDUCTASE COMPLEX ASSEMBLY FACTOR 1"/>
    <property type="match status" value="1"/>
</dbReference>
<dbReference type="InterPro" id="IPR021150">
    <property type="entry name" value="Ubiq_cyt_c_chap"/>
</dbReference>
<name>A0A0A0DAZ9_9PROT</name>
<evidence type="ECO:0000256" key="1">
    <source>
        <dbReference type="ARBA" id="ARBA00006407"/>
    </source>
</evidence>
<dbReference type="OrthoDB" id="7158889at2"/>
<evidence type="ECO:0000259" key="3">
    <source>
        <dbReference type="Pfam" id="PF03981"/>
    </source>
</evidence>
<dbReference type="InterPro" id="IPR014569">
    <property type="entry name" value="Ubq_cyt-c_CBP3-rel"/>
</dbReference>
<evidence type="ECO:0000313" key="5">
    <source>
        <dbReference type="Proteomes" id="UP000029995"/>
    </source>
</evidence>
<dbReference type="Proteomes" id="UP000029995">
    <property type="component" value="Unassembled WGS sequence"/>
</dbReference>
<proteinExistence type="inferred from homology"/>
<reference evidence="4 5" key="1">
    <citation type="submission" date="2014-01" db="EMBL/GenBank/DDBJ databases">
        <title>Genome sequence determination for a cystic fibrosis isolate, Inquilinus limosus.</title>
        <authorList>
            <person name="Pino M."/>
            <person name="Di Conza J."/>
            <person name="Gutkind G."/>
        </authorList>
    </citation>
    <scope>NUCLEOTIDE SEQUENCE [LARGE SCALE GENOMIC DNA]</scope>
    <source>
        <strain evidence="4 5">MP06</strain>
    </source>
</reference>
<dbReference type="AlphaFoldDB" id="A0A0A0DAZ9"/>